<protein>
    <submittedName>
        <fullName evidence="2">Protein-tyrosine phosphatase-like protein</fullName>
    </submittedName>
</protein>
<dbReference type="SUPFAM" id="SSF52799">
    <property type="entry name" value="(Phosphotyrosine protein) phosphatases II"/>
    <property type="match status" value="1"/>
</dbReference>
<dbReference type="Proteomes" id="UP000274822">
    <property type="component" value="Unassembled WGS sequence"/>
</dbReference>
<dbReference type="GO" id="GO:0008138">
    <property type="term" value="F:protein tyrosine/serine/threonine phosphatase activity"/>
    <property type="evidence" value="ECO:0007669"/>
    <property type="project" value="TreeGrafter"/>
</dbReference>
<dbReference type="Pfam" id="PF00782">
    <property type="entry name" value="DSPc"/>
    <property type="match status" value="1"/>
</dbReference>
<evidence type="ECO:0000313" key="2">
    <source>
        <dbReference type="EMBL" id="RUS23994.1"/>
    </source>
</evidence>
<dbReference type="EMBL" id="RBNJ01017734">
    <property type="protein sequence ID" value="RUS23994.1"/>
    <property type="molecule type" value="Genomic_DNA"/>
</dbReference>
<name>A0A433Q2U1_9FUNG</name>
<evidence type="ECO:0000313" key="3">
    <source>
        <dbReference type="Proteomes" id="UP000274822"/>
    </source>
</evidence>
<dbReference type="GO" id="GO:0033260">
    <property type="term" value="P:nuclear DNA replication"/>
    <property type="evidence" value="ECO:0007669"/>
    <property type="project" value="TreeGrafter"/>
</dbReference>
<dbReference type="GO" id="GO:0005634">
    <property type="term" value="C:nucleus"/>
    <property type="evidence" value="ECO:0007669"/>
    <property type="project" value="GOC"/>
</dbReference>
<gene>
    <name evidence="2" type="ORF">BC938DRAFT_474295</name>
</gene>
<dbReference type="InterPro" id="IPR020422">
    <property type="entry name" value="TYR_PHOSPHATASE_DUAL_dom"/>
</dbReference>
<dbReference type="PANTHER" id="PTHR47550">
    <property type="entry name" value="DUAL SPECIFICITY PROTEIN PHOSPHATASE PPS1"/>
    <property type="match status" value="1"/>
</dbReference>
<evidence type="ECO:0000259" key="1">
    <source>
        <dbReference type="SMART" id="SM00195"/>
    </source>
</evidence>
<dbReference type="SMART" id="SM00195">
    <property type="entry name" value="DSPc"/>
    <property type="match status" value="1"/>
</dbReference>
<comment type="caution">
    <text evidence="2">The sequence shown here is derived from an EMBL/GenBank/DDBJ whole genome shotgun (WGS) entry which is preliminary data.</text>
</comment>
<dbReference type="InterPro" id="IPR000340">
    <property type="entry name" value="Dual-sp_phosphatase_cat-dom"/>
</dbReference>
<feature type="domain" description="Tyrosine-protein phosphatase" evidence="1">
    <location>
        <begin position="1"/>
        <end position="103"/>
    </location>
</feature>
<reference evidence="2 3" key="1">
    <citation type="journal article" date="2018" name="New Phytol.">
        <title>Phylogenomics of Endogonaceae and evolution of mycorrhizas within Mucoromycota.</title>
        <authorList>
            <person name="Chang Y."/>
            <person name="Desiro A."/>
            <person name="Na H."/>
            <person name="Sandor L."/>
            <person name="Lipzen A."/>
            <person name="Clum A."/>
            <person name="Barry K."/>
            <person name="Grigoriev I.V."/>
            <person name="Martin F.M."/>
            <person name="Stajich J.E."/>
            <person name="Smith M.E."/>
            <person name="Bonito G."/>
            <person name="Spatafora J.W."/>
        </authorList>
    </citation>
    <scope>NUCLEOTIDE SEQUENCE [LARGE SCALE GENOMIC DNA]</scope>
    <source>
        <strain evidence="2 3">AD002</strain>
    </source>
</reference>
<proteinExistence type="predicted"/>
<dbReference type="AlphaFoldDB" id="A0A433Q2U1"/>
<dbReference type="Gene3D" id="3.90.190.10">
    <property type="entry name" value="Protein tyrosine phosphatase superfamily"/>
    <property type="match status" value="2"/>
</dbReference>
<accession>A0A433Q2U1</accession>
<sequence>MLKALGITHVLSVGENANLPPSEFRMLFLENLYDDGIDSLWAHMDECIRFIVSRSATITIAFIMHHLRMPLVQAYLFVRARRLNVIIQPNLKFMYELLQYEQRLRGSAGVFWGVLSKEVHGLNMCYREV</sequence>
<dbReference type="InterPro" id="IPR053239">
    <property type="entry name" value="Dual_spec_PTase"/>
</dbReference>
<dbReference type="PANTHER" id="PTHR47550:SF1">
    <property type="entry name" value="DUAL SPECIFICITY PROTEIN PHOSPHATASE PPS1"/>
    <property type="match status" value="1"/>
</dbReference>
<organism evidence="2 3">
    <name type="scientific">Jimgerdemannia flammicorona</name>
    <dbReference type="NCBI Taxonomy" id="994334"/>
    <lineage>
        <taxon>Eukaryota</taxon>
        <taxon>Fungi</taxon>
        <taxon>Fungi incertae sedis</taxon>
        <taxon>Mucoromycota</taxon>
        <taxon>Mucoromycotina</taxon>
        <taxon>Endogonomycetes</taxon>
        <taxon>Endogonales</taxon>
        <taxon>Endogonaceae</taxon>
        <taxon>Jimgerdemannia</taxon>
    </lineage>
</organism>
<keyword evidence="3" id="KW-1185">Reference proteome</keyword>
<dbReference type="InterPro" id="IPR029021">
    <property type="entry name" value="Prot-tyrosine_phosphatase-like"/>
</dbReference>